<dbReference type="InterPro" id="IPR027417">
    <property type="entry name" value="P-loop_NTPase"/>
</dbReference>
<evidence type="ECO:0000256" key="1">
    <source>
        <dbReference type="SAM" id="MobiDB-lite"/>
    </source>
</evidence>
<dbReference type="InterPro" id="IPR006935">
    <property type="entry name" value="Helicase/UvrB_N"/>
</dbReference>
<organism evidence="3 4">
    <name type="scientific">Lacibacter sediminis</name>
    <dbReference type="NCBI Taxonomy" id="2760713"/>
    <lineage>
        <taxon>Bacteria</taxon>
        <taxon>Pseudomonadati</taxon>
        <taxon>Bacteroidota</taxon>
        <taxon>Chitinophagia</taxon>
        <taxon>Chitinophagales</taxon>
        <taxon>Chitinophagaceae</taxon>
        <taxon>Lacibacter</taxon>
    </lineage>
</organism>
<dbReference type="Proteomes" id="UP000515344">
    <property type="component" value="Chromosome"/>
</dbReference>
<sequence length="1015" mass="117042">MAKNIKLKFENNQEHQNIAVNSVVNLFEGFSQNLIVNEFSSDIAPNIEPFYNLEENWLLDNLQAVQEANSLQPGLALDVDDGPMLDIDGYNTHRFPCFTVEMETGTGKTYAYLKTVFELNKRYGFRKFIIVVPSIAIYEGVYKTIEITKEHFKTLYGNTTMNAIKYDGQQIGKVKDFAVNPYINIMIMTIDAFNSKTNNLYKPTEKLPGEKKPYQYLQETKPIYILDESQNYLSPKSREALRTLNPLFAVNYSATPKEKPNLIYRLSPVDAFKLNLVKKIQVEGVTEQHNLNDKDLSVLLEEVVRNGNTIQATLKAHCMVNGAKQLKSITLKKNDDLFDKTKNPDFEGFLVEDINLKTQQVMFSNGSTLGNDQTQGITLSKTEIFRVQIEQTIKYHIERQKALRNKGIKVLSLFFIDRVDNYVQDDGIIKNLFDSAFDKLKHLDKHYAKLEARQVRQGYFAKKKNKKKEEEFVDTAIFNNDKTKDDKEAEKQAYELIMKNKEVLLNFSENVSFIFAHSALREGWDNPNVFQICTLNTATSENRKRQEIGRGLRLCVNQDGERVQEEGVNVLTVIANEHYEEYCNDLQKEYRESGDVAPTKPSNARKSDAKRNDKVFNSKEFKIFWDLLALKTDYEIKLDTDKLITECITKLNSPKTVFPESQIIITRGKFVITTFRFKLNKVSVGLAQIDITISDTNGVENVIKGEWYKVGYDFGTKKSKRLSGYKIVEIKEYKSDSVVHFGNGESLSLESDILHTDNKGHQSESITKQEAQTSYPVFNIIDRTSKETGITRPTVLQIFKGMEEDRKKHIFKNPEGFTSKFIEVIKEQLADHIAEGIEYKLTGELETYDFDEMFPSTKKFPQKELIDGSDNSLYDFVQIDSGVEERFVSNILVEDDRSGNIIGYFKFPPTFKVRIPKIIKNYNPDWGILRKSRDGKTSINLVRETKGSLIPEQLQWPSEKRKIKCAIKHFEKLGINYRQVTSDTLKYWENNKPTQSYRLDLEQENDHLLYDEGKI</sequence>
<dbReference type="Pfam" id="PF04851">
    <property type="entry name" value="ResIII"/>
    <property type="match status" value="1"/>
</dbReference>
<dbReference type="SMART" id="SM00487">
    <property type="entry name" value="DEXDc"/>
    <property type="match status" value="1"/>
</dbReference>
<keyword evidence="3" id="KW-0547">Nucleotide-binding</keyword>
<dbReference type="InterPro" id="IPR045572">
    <property type="entry name" value="RE_endonuc_C"/>
</dbReference>
<evidence type="ECO:0000313" key="3">
    <source>
        <dbReference type="EMBL" id="QNA46467.1"/>
    </source>
</evidence>
<reference evidence="4" key="1">
    <citation type="submission" date="2020-08" db="EMBL/GenBank/DDBJ databases">
        <title>Lacibacter sp. S13-6-6 genome sequencing.</title>
        <authorList>
            <person name="Jin L."/>
        </authorList>
    </citation>
    <scope>NUCLEOTIDE SEQUENCE [LARGE SCALE GENOMIC DNA]</scope>
    <source>
        <strain evidence="4">S13-6-6</strain>
    </source>
</reference>
<dbReference type="Pfam" id="PF19778">
    <property type="entry name" value="RE_endonuc"/>
    <property type="match status" value="1"/>
</dbReference>
<dbReference type="Gene3D" id="3.40.50.300">
    <property type="entry name" value="P-loop containing nucleotide triphosphate hydrolases"/>
    <property type="match status" value="2"/>
</dbReference>
<dbReference type="REBASE" id="439134">
    <property type="entry name" value="LspS1366ORF9930P"/>
</dbReference>
<keyword evidence="4" id="KW-1185">Reference proteome</keyword>
<keyword evidence="3" id="KW-0378">Hydrolase</keyword>
<dbReference type="GO" id="GO:0005524">
    <property type="term" value="F:ATP binding"/>
    <property type="evidence" value="ECO:0007669"/>
    <property type="project" value="InterPro"/>
</dbReference>
<keyword evidence="3" id="KW-0347">Helicase</keyword>
<keyword evidence="3" id="KW-0067">ATP-binding</keyword>
<proteinExistence type="predicted"/>
<dbReference type="GO" id="GO:0004386">
    <property type="term" value="F:helicase activity"/>
    <property type="evidence" value="ECO:0007669"/>
    <property type="project" value="UniProtKB-KW"/>
</dbReference>
<dbReference type="GO" id="GO:0003677">
    <property type="term" value="F:DNA binding"/>
    <property type="evidence" value="ECO:0007669"/>
    <property type="project" value="InterPro"/>
</dbReference>
<evidence type="ECO:0000313" key="4">
    <source>
        <dbReference type="Proteomes" id="UP000515344"/>
    </source>
</evidence>
<gene>
    <name evidence="3" type="ORF">H4075_09935</name>
</gene>
<name>A0A7G5XLW4_9BACT</name>
<feature type="domain" description="Helicase ATP-binding" evidence="2">
    <location>
        <begin position="89"/>
        <end position="274"/>
    </location>
</feature>
<dbReference type="AlphaFoldDB" id="A0A7G5XLW4"/>
<dbReference type="EMBL" id="CP060007">
    <property type="protein sequence ID" value="QNA46467.1"/>
    <property type="molecule type" value="Genomic_DNA"/>
</dbReference>
<accession>A0A7G5XLW4</accession>
<evidence type="ECO:0000259" key="2">
    <source>
        <dbReference type="PROSITE" id="PS51192"/>
    </source>
</evidence>
<dbReference type="GO" id="GO:0015668">
    <property type="term" value="F:type III site-specific deoxyribonuclease activity"/>
    <property type="evidence" value="ECO:0007669"/>
    <property type="project" value="InterPro"/>
</dbReference>
<dbReference type="PROSITE" id="PS51192">
    <property type="entry name" value="HELICASE_ATP_BIND_1"/>
    <property type="match status" value="1"/>
</dbReference>
<dbReference type="SUPFAM" id="SSF52540">
    <property type="entry name" value="P-loop containing nucleoside triphosphate hydrolases"/>
    <property type="match status" value="2"/>
</dbReference>
<protein>
    <submittedName>
        <fullName evidence="3">DEAD/DEAH box helicase family protein</fullName>
    </submittedName>
</protein>
<feature type="region of interest" description="Disordered" evidence="1">
    <location>
        <begin position="592"/>
        <end position="611"/>
    </location>
</feature>
<dbReference type="KEGG" id="lacs:H4075_09935"/>
<dbReference type="InterPro" id="IPR014001">
    <property type="entry name" value="Helicase_ATP-bd"/>
</dbReference>
<dbReference type="RefSeq" id="WP_182806359.1">
    <property type="nucleotide sequence ID" value="NZ_CP060007.1"/>
</dbReference>